<feature type="transmembrane region" description="Helical" evidence="6">
    <location>
        <begin position="386"/>
        <end position="410"/>
    </location>
</feature>
<dbReference type="RefSeq" id="WP_116686381.1">
    <property type="nucleotide sequence ID" value="NZ_CAWNYD010000002.1"/>
</dbReference>
<keyword evidence="9" id="KW-1185">Reference proteome</keyword>
<dbReference type="Proteomes" id="UP000244906">
    <property type="component" value="Unassembled WGS sequence"/>
</dbReference>
<keyword evidence="5 6" id="KW-0472">Membrane</keyword>
<accession>A0A2V1GY98</accession>
<feature type="transmembrane region" description="Helical" evidence="6">
    <location>
        <begin position="468"/>
        <end position="485"/>
    </location>
</feature>
<keyword evidence="2" id="KW-1003">Cell membrane</keyword>
<keyword evidence="3 6" id="KW-0812">Transmembrane</keyword>
<feature type="transmembrane region" description="Helical" evidence="6">
    <location>
        <begin position="77"/>
        <end position="101"/>
    </location>
</feature>
<dbReference type="OrthoDB" id="9762978at2"/>
<organism evidence="8 9">
    <name type="scientific">Pelagibaculum spongiae</name>
    <dbReference type="NCBI Taxonomy" id="2080658"/>
    <lineage>
        <taxon>Bacteria</taxon>
        <taxon>Pseudomonadati</taxon>
        <taxon>Pseudomonadota</taxon>
        <taxon>Gammaproteobacteria</taxon>
        <taxon>Oceanospirillales</taxon>
        <taxon>Pelagibaculum</taxon>
    </lineage>
</organism>
<dbReference type="AlphaFoldDB" id="A0A2V1GY98"/>
<dbReference type="Pfam" id="PF03553">
    <property type="entry name" value="Na_H_antiporter"/>
    <property type="match status" value="1"/>
</dbReference>
<keyword evidence="4 6" id="KW-1133">Transmembrane helix</keyword>
<feature type="transmembrane region" description="Helical" evidence="6">
    <location>
        <begin position="267"/>
        <end position="287"/>
    </location>
</feature>
<dbReference type="InterPro" id="IPR018461">
    <property type="entry name" value="Na/H_Antiport_NhaC-like_C"/>
</dbReference>
<evidence type="ECO:0000256" key="1">
    <source>
        <dbReference type="ARBA" id="ARBA00004651"/>
    </source>
</evidence>
<dbReference type="PANTHER" id="PTHR43478">
    <property type="entry name" value="NA+/H+ ANTIPORTER-RELATED"/>
    <property type="match status" value="1"/>
</dbReference>
<evidence type="ECO:0000256" key="6">
    <source>
        <dbReference type="SAM" id="Phobius"/>
    </source>
</evidence>
<feature type="transmembrane region" description="Helical" evidence="6">
    <location>
        <begin position="308"/>
        <end position="325"/>
    </location>
</feature>
<reference evidence="8 9" key="1">
    <citation type="submission" date="2018-04" db="EMBL/GenBank/DDBJ databases">
        <title>Thalassorhabdus spongiae gen. nov., sp. nov., isolated from a marine sponge in South-West Iceland.</title>
        <authorList>
            <person name="Knobloch S."/>
            <person name="Daussin A."/>
            <person name="Johannsson R."/>
            <person name="Marteinsson V.T."/>
        </authorList>
    </citation>
    <scope>NUCLEOTIDE SEQUENCE [LARGE SCALE GENOMIC DNA]</scope>
    <source>
        <strain evidence="8 9">Hp12</strain>
    </source>
</reference>
<dbReference type="EMBL" id="QDDL01000002">
    <property type="protein sequence ID" value="PVZ70307.1"/>
    <property type="molecule type" value="Genomic_DNA"/>
</dbReference>
<name>A0A2V1GY98_9GAMM</name>
<evidence type="ECO:0000313" key="8">
    <source>
        <dbReference type="EMBL" id="PVZ70307.1"/>
    </source>
</evidence>
<evidence type="ECO:0000256" key="5">
    <source>
        <dbReference type="ARBA" id="ARBA00023136"/>
    </source>
</evidence>
<feature type="transmembrane region" description="Helical" evidence="6">
    <location>
        <begin position="162"/>
        <end position="187"/>
    </location>
</feature>
<protein>
    <submittedName>
        <fullName evidence="8">Na+/H+ antiporter</fullName>
    </submittedName>
</protein>
<feature type="transmembrane region" description="Helical" evidence="6">
    <location>
        <begin position="113"/>
        <end position="131"/>
    </location>
</feature>
<evidence type="ECO:0000256" key="2">
    <source>
        <dbReference type="ARBA" id="ARBA00022475"/>
    </source>
</evidence>
<gene>
    <name evidence="8" type="ORF">DC094_06845</name>
</gene>
<evidence type="ECO:0000256" key="4">
    <source>
        <dbReference type="ARBA" id="ARBA00022989"/>
    </source>
</evidence>
<feature type="transmembrane region" description="Helical" evidence="6">
    <location>
        <begin position="199"/>
        <end position="222"/>
    </location>
</feature>
<comment type="caution">
    <text evidence="8">The sequence shown here is derived from an EMBL/GenBank/DDBJ whole genome shotgun (WGS) entry which is preliminary data.</text>
</comment>
<feature type="transmembrane region" description="Helical" evidence="6">
    <location>
        <begin position="33"/>
        <end position="57"/>
    </location>
</feature>
<evidence type="ECO:0000256" key="3">
    <source>
        <dbReference type="ARBA" id="ARBA00022692"/>
    </source>
</evidence>
<dbReference type="GO" id="GO:0005886">
    <property type="term" value="C:plasma membrane"/>
    <property type="evidence" value="ECO:0007669"/>
    <property type="project" value="UniProtKB-SubCell"/>
</dbReference>
<feature type="transmembrane region" description="Helical" evidence="6">
    <location>
        <begin position="6"/>
        <end position="26"/>
    </location>
</feature>
<dbReference type="PANTHER" id="PTHR43478:SF1">
    <property type="entry name" value="NA+_H+ ANTIPORTER NHAC-LIKE C-TERMINAL DOMAIN-CONTAINING PROTEIN"/>
    <property type="match status" value="1"/>
</dbReference>
<evidence type="ECO:0000259" key="7">
    <source>
        <dbReference type="Pfam" id="PF03553"/>
    </source>
</evidence>
<feature type="transmembrane region" description="Helical" evidence="6">
    <location>
        <begin position="345"/>
        <end position="365"/>
    </location>
</feature>
<proteinExistence type="predicted"/>
<sequence>MELIAYNDSALSLLAPLVAIGLAIATKKVLPSLFAGILTGILLLTGGNPVDAVVHTWNTLAGVFWDDGGLNSWNTNILFFLLILGVMTSWISLAGGAQAFGEWARKRVKTKQGSQLVTVLLGVIIFIDDYFNSLAVGSISRPLTDRHGVSRAKLAYLIDSTAAPMCVITPISSWGAYIIALIGGILVTHNVTDVSAFSAFLQVVPMNLYAVLALVMVFFVAATGLDIGAMKKHSQRAEMGELYDMSRGTPPGAGDMKALSGGSVADLLVPIIALVAATVTAIVWVGAQALEGPFTLLGAFENTDAAKALVYGGAVGLAVTLLMLLRRKPASSDLWSSTLTGVKSMLPAIYILTLAWMLSTTIGSLETGKYLSTLANGNIDPRLLPAILFILSGAMAFATGTSWGTFGIMLPIAGDLAAGTQISLILPMMGAVLAGAVFGDHCSPISDTTILSSTGASCHHIDHVVTQLPYALLVAACALVGYLILGYSGSVLLSGVAGLVLMLVIALIIKSKNSGTNTDTIAKA</sequence>
<evidence type="ECO:0000313" key="9">
    <source>
        <dbReference type="Proteomes" id="UP000244906"/>
    </source>
</evidence>
<comment type="subcellular location">
    <subcellularLocation>
        <location evidence="1">Cell membrane</location>
        <topology evidence="1">Multi-pass membrane protein</topology>
    </subcellularLocation>
</comment>
<feature type="transmembrane region" description="Helical" evidence="6">
    <location>
        <begin position="491"/>
        <end position="509"/>
    </location>
</feature>
<feature type="domain" description="Na+/H+ antiporter NhaC-like C-terminal" evidence="7">
    <location>
        <begin position="165"/>
        <end position="486"/>
    </location>
</feature>
<feature type="transmembrane region" description="Helical" evidence="6">
    <location>
        <begin position="416"/>
        <end position="438"/>
    </location>
</feature>